<comment type="caution">
    <text evidence="1">The sequence shown here is derived from an EMBL/GenBank/DDBJ whole genome shotgun (WGS) entry which is preliminary data.</text>
</comment>
<evidence type="ECO:0000313" key="1">
    <source>
        <dbReference type="EMBL" id="KAG0413226.1"/>
    </source>
</evidence>
<protein>
    <submittedName>
        <fullName evidence="1">Uncharacterized protein</fullName>
    </submittedName>
</protein>
<evidence type="ECO:0000313" key="2">
    <source>
        <dbReference type="Proteomes" id="UP000805193"/>
    </source>
</evidence>
<name>A0AC60P1N6_IXOPE</name>
<proteinExistence type="predicted"/>
<dbReference type="EMBL" id="JABSTQ010011280">
    <property type="protein sequence ID" value="KAG0413226.1"/>
    <property type="molecule type" value="Genomic_DNA"/>
</dbReference>
<keyword evidence="2" id="KW-1185">Reference proteome</keyword>
<organism evidence="1 2">
    <name type="scientific">Ixodes persulcatus</name>
    <name type="common">Taiga tick</name>
    <dbReference type="NCBI Taxonomy" id="34615"/>
    <lineage>
        <taxon>Eukaryota</taxon>
        <taxon>Metazoa</taxon>
        <taxon>Ecdysozoa</taxon>
        <taxon>Arthropoda</taxon>
        <taxon>Chelicerata</taxon>
        <taxon>Arachnida</taxon>
        <taxon>Acari</taxon>
        <taxon>Parasitiformes</taxon>
        <taxon>Ixodida</taxon>
        <taxon>Ixodoidea</taxon>
        <taxon>Ixodidae</taxon>
        <taxon>Ixodinae</taxon>
        <taxon>Ixodes</taxon>
    </lineage>
</organism>
<dbReference type="Proteomes" id="UP000805193">
    <property type="component" value="Unassembled WGS sequence"/>
</dbReference>
<gene>
    <name evidence="1" type="ORF">HPB47_009617</name>
</gene>
<reference evidence="1 2" key="1">
    <citation type="journal article" date="2020" name="Cell">
        <title>Large-Scale Comparative Analyses of Tick Genomes Elucidate Their Genetic Diversity and Vector Capacities.</title>
        <authorList>
            <consortium name="Tick Genome and Microbiome Consortium (TIGMIC)"/>
            <person name="Jia N."/>
            <person name="Wang J."/>
            <person name="Shi W."/>
            <person name="Du L."/>
            <person name="Sun Y."/>
            <person name="Zhan W."/>
            <person name="Jiang J.F."/>
            <person name="Wang Q."/>
            <person name="Zhang B."/>
            <person name="Ji P."/>
            <person name="Bell-Sakyi L."/>
            <person name="Cui X.M."/>
            <person name="Yuan T.T."/>
            <person name="Jiang B.G."/>
            <person name="Yang W.F."/>
            <person name="Lam T.T."/>
            <person name="Chang Q.C."/>
            <person name="Ding S.J."/>
            <person name="Wang X.J."/>
            <person name="Zhu J.G."/>
            <person name="Ruan X.D."/>
            <person name="Zhao L."/>
            <person name="Wei J.T."/>
            <person name="Ye R.Z."/>
            <person name="Que T.C."/>
            <person name="Du C.H."/>
            <person name="Zhou Y.H."/>
            <person name="Cheng J.X."/>
            <person name="Dai P.F."/>
            <person name="Guo W.B."/>
            <person name="Han X.H."/>
            <person name="Huang E.J."/>
            <person name="Li L.F."/>
            <person name="Wei W."/>
            <person name="Gao Y.C."/>
            <person name="Liu J.Z."/>
            <person name="Shao H.Z."/>
            <person name="Wang X."/>
            <person name="Wang C.C."/>
            <person name="Yang T.C."/>
            <person name="Huo Q.B."/>
            <person name="Li W."/>
            <person name="Chen H.Y."/>
            <person name="Chen S.E."/>
            <person name="Zhou L.G."/>
            <person name="Ni X.B."/>
            <person name="Tian J.H."/>
            <person name="Sheng Y."/>
            <person name="Liu T."/>
            <person name="Pan Y.S."/>
            <person name="Xia L.Y."/>
            <person name="Li J."/>
            <person name="Zhao F."/>
            <person name="Cao W.C."/>
        </authorList>
    </citation>
    <scope>NUCLEOTIDE SEQUENCE [LARGE SCALE GENOMIC DNA]</scope>
    <source>
        <strain evidence="1">Iper-2018</strain>
    </source>
</reference>
<sequence>MLQLDGLRGLEDKTCVGRLEPIFPNDERKHIVVQNSGFDHTCNGANGDLEKSCAVWEYGAISNNGQRGLGPWVEHTFRNK</sequence>
<accession>A0AC60P1N6</accession>